<dbReference type="NCBIfam" id="TIGR00531">
    <property type="entry name" value="BCCP"/>
    <property type="match status" value="1"/>
</dbReference>
<evidence type="ECO:0000313" key="9">
    <source>
        <dbReference type="EMBL" id="RDI75057.1"/>
    </source>
</evidence>
<dbReference type="Pfam" id="PF02436">
    <property type="entry name" value="PYC_OADA"/>
    <property type="match status" value="1"/>
</dbReference>
<reference evidence="9 10" key="1">
    <citation type="submission" date="2018-07" db="EMBL/GenBank/DDBJ databases">
        <title>High-quality-draft genome sequence of Gaiella occulta.</title>
        <authorList>
            <person name="Severino R."/>
            <person name="Froufe H.J.C."/>
            <person name="Rainey F.A."/>
            <person name="Barroso C."/>
            <person name="Albuquerque L."/>
            <person name="Lobo-Da-Cunha A."/>
            <person name="Da Costa M.S."/>
            <person name="Egas C."/>
        </authorList>
    </citation>
    <scope>NUCLEOTIDE SEQUENCE [LARGE SCALE GENOMIC DNA]</scope>
    <source>
        <strain evidence="9 10">F2-233</strain>
    </source>
</reference>
<dbReference type="InterPro" id="IPR055268">
    <property type="entry name" value="PCB-like"/>
</dbReference>
<dbReference type="SUPFAM" id="SSF89000">
    <property type="entry name" value="post-HMGL domain-like"/>
    <property type="match status" value="1"/>
</dbReference>
<evidence type="ECO:0000259" key="7">
    <source>
        <dbReference type="PROSITE" id="PS50968"/>
    </source>
</evidence>
<evidence type="ECO:0000259" key="8">
    <source>
        <dbReference type="PROSITE" id="PS50991"/>
    </source>
</evidence>
<dbReference type="EMBL" id="QQZY01000002">
    <property type="protein sequence ID" value="RDI75057.1"/>
    <property type="molecule type" value="Genomic_DNA"/>
</dbReference>
<dbReference type="AlphaFoldDB" id="A0A7M2YY27"/>
<evidence type="ECO:0000256" key="4">
    <source>
        <dbReference type="ARBA" id="ARBA00023098"/>
    </source>
</evidence>
<feature type="domain" description="Lipoyl-binding" evidence="7">
    <location>
        <begin position="517"/>
        <end position="593"/>
    </location>
</feature>
<evidence type="ECO:0000256" key="3">
    <source>
        <dbReference type="ARBA" id="ARBA00022832"/>
    </source>
</evidence>
<dbReference type="GO" id="GO:0004736">
    <property type="term" value="F:pyruvate carboxylase activity"/>
    <property type="evidence" value="ECO:0007669"/>
    <property type="project" value="UniProtKB-ARBA"/>
</dbReference>
<dbReference type="PROSITE" id="PS50968">
    <property type="entry name" value="BIOTINYL_LIPOYL"/>
    <property type="match status" value="1"/>
</dbReference>
<name>A0A7M2YY27_9ACTN</name>
<protein>
    <submittedName>
        <fullName evidence="9">BCCP: acetyl-CoA carboxylase, biotin carboxyl carrier protein</fullName>
    </submittedName>
</protein>
<keyword evidence="2" id="KW-0444">Lipid biosynthesis</keyword>
<keyword evidence="10" id="KW-1185">Reference proteome</keyword>
<comment type="caution">
    <text evidence="9">The sequence shown here is derived from an EMBL/GenBank/DDBJ whole genome shotgun (WGS) entry which is preliminary data.</text>
</comment>
<dbReference type="GO" id="GO:0003989">
    <property type="term" value="F:acetyl-CoA carboxylase activity"/>
    <property type="evidence" value="ECO:0007669"/>
    <property type="project" value="InterPro"/>
</dbReference>
<dbReference type="FunFam" id="2.40.50.100:FF:000003">
    <property type="entry name" value="Acetyl-CoA carboxylase biotin carboxyl carrier protein"/>
    <property type="match status" value="1"/>
</dbReference>
<comment type="pathway">
    <text evidence="1">Lipid metabolism; fatty acid biosynthesis.</text>
</comment>
<dbReference type="CDD" id="cd06850">
    <property type="entry name" value="biotinyl_domain"/>
    <property type="match status" value="1"/>
</dbReference>
<dbReference type="GO" id="GO:0009317">
    <property type="term" value="C:acetyl-CoA carboxylase complex"/>
    <property type="evidence" value="ECO:0007669"/>
    <property type="project" value="InterPro"/>
</dbReference>
<dbReference type="PANTHER" id="PTHR43778">
    <property type="entry name" value="PYRUVATE CARBOXYLASE"/>
    <property type="match status" value="1"/>
</dbReference>
<dbReference type="Pfam" id="PF00364">
    <property type="entry name" value="Biotin_lipoyl"/>
    <property type="match status" value="1"/>
</dbReference>
<dbReference type="InterPro" id="IPR000089">
    <property type="entry name" value="Biotin_lipoyl"/>
</dbReference>
<dbReference type="Proteomes" id="UP000254134">
    <property type="component" value="Unassembled WGS sequence"/>
</dbReference>
<dbReference type="UniPathway" id="UPA00094"/>
<dbReference type="Gene3D" id="3.20.20.70">
    <property type="entry name" value="Aldolase class I"/>
    <property type="match status" value="1"/>
</dbReference>
<proteinExistence type="predicted"/>
<sequence>MPQLVDTTIRLLSQEPLAGKVPTGEVLRIAEILDRAGFACLEVSGGGVFDAAVRRGVESPWERIRALAARTTTPLGIALRGRFLVGSKPVSTDIVRRFVSCAAENGIDVFRLHDPLNDVSNLREAGRAIVDAGRQFHAGLVYSPGRAGEIDALVEQARKIADLGASRVLVNDPTGALLPHLTQELVERLRDATGLPVGLYVQGASGTGLANALVATRVGADLVATAVYPLALALHRVPGESLVDALHGLGRDTGVDTAPLWAAADVIDEHIGDEPVAPVAPRIAVRAAEYDLPAGLVAALDVHLRAHAAGDRLLDTLFEVGRIRAEAGWPPLAAPIGQILASQALLNVLSASRYGTVLDEFRLLVEGGYGETPVPIEAGVARAVELVTGSSPALDDDPPSADDVREAAEGLAASEEDLVLLAMFGEEAQTLLQTIRQRHSREASLLQGDVDATRAERIRELVRIVQESGVGEIEIEDGGMRVSVRRAEEVQVVSAAPLAAIAEQAEPSLPPAAPAGTVRVESPMVGVFYRSADPGSPAFVEVGDVVAAGQTLCLLEAMKLFNELKAEQDGRVRAIHVENGQPVEFGQLLFELDPLDAQPIV</sequence>
<dbReference type="InterPro" id="IPR013785">
    <property type="entry name" value="Aldolase_TIM"/>
</dbReference>
<evidence type="ECO:0000256" key="6">
    <source>
        <dbReference type="ARBA" id="ARBA00023267"/>
    </source>
</evidence>
<dbReference type="PROSITE" id="PS50991">
    <property type="entry name" value="PYR_CT"/>
    <property type="match status" value="1"/>
</dbReference>
<dbReference type="OrthoDB" id="9760256at2"/>
<dbReference type="Pfam" id="PF00682">
    <property type="entry name" value="HMGL-like"/>
    <property type="match status" value="1"/>
</dbReference>
<keyword evidence="5" id="KW-0275">Fatty acid biosynthesis</keyword>
<dbReference type="RefSeq" id="WP_114795302.1">
    <property type="nucleotide sequence ID" value="NZ_QQZY01000002.1"/>
</dbReference>
<evidence type="ECO:0000256" key="1">
    <source>
        <dbReference type="ARBA" id="ARBA00005194"/>
    </source>
</evidence>
<dbReference type="PANTHER" id="PTHR43778:SF2">
    <property type="entry name" value="PYRUVATE CARBOXYLASE, MITOCHONDRIAL"/>
    <property type="match status" value="1"/>
</dbReference>
<dbReference type="InterPro" id="IPR000891">
    <property type="entry name" value="PYR_CT"/>
</dbReference>
<dbReference type="PRINTS" id="PR01071">
    <property type="entry name" value="ACOABIOTINCC"/>
</dbReference>
<keyword evidence="3" id="KW-0276">Fatty acid metabolism</keyword>
<dbReference type="SUPFAM" id="SSF51230">
    <property type="entry name" value="Single hybrid motif"/>
    <property type="match status" value="1"/>
</dbReference>
<keyword evidence="4" id="KW-0443">Lipid metabolism</keyword>
<dbReference type="PROSITE" id="PS00188">
    <property type="entry name" value="BIOTIN"/>
    <property type="match status" value="1"/>
</dbReference>
<dbReference type="InterPro" id="IPR003379">
    <property type="entry name" value="Carboxylase_cons_dom"/>
</dbReference>
<dbReference type="InterPro" id="IPR001249">
    <property type="entry name" value="AcCoA_biotinCC"/>
</dbReference>
<reference evidence="10" key="2">
    <citation type="journal article" date="2019" name="MicrobiologyOpen">
        <title>High-quality draft genome sequence of Gaiella occulta isolated from a 150 meter deep mineral water borehole and comparison with the genome sequences of other deep-branching lineages of the phylum Actinobacteria.</title>
        <authorList>
            <person name="Severino R."/>
            <person name="Froufe H.J.C."/>
            <person name="Barroso C."/>
            <person name="Albuquerque L."/>
            <person name="Lobo-da-Cunha A."/>
            <person name="da Costa M.S."/>
            <person name="Egas C."/>
        </authorList>
    </citation>
    <scope>NUCLEOTIDE SEQUENCE [LARGE SCALE GENOMIC DNA]</scope>
    <source>
        <strain evidence="10">F2-233</strain>
    </source>
</reference>
<gene>
    <name evidence="9" type="ORF">Gocc_0855</name>
</gene>
<organism evidence="9 10">
    <name type="scientific">Gaiella occulta</name>
    <dbReference type="NCBI Taxonomy" id="1002870"/>
    <lineage>
        <taxon>Bacteria</taxon>
        <taxon>Bacillati</taxon>
        <taxon>Actinomycetota</taxon>
        <taxon>Thermoleophilia</taxon>
        <taxon>Gaiellales</taxon>
        <taxon>Gaiellaceae</taxon>
        <taxon>Gaiella</taxon>
    </lineage>
</organism>
<dbReference type="InterPro" id="IPR011053">
    <property type="entry name" value="Single_hybrid_motif"/>
</dbReference>
<evidence type="ECO:0000256" key="5">
    <source>
        <dbReference type="ARBA" id="ARBA00023160"/>
    </source>
</evidence>
<dbReference type="Gene3D" id="2.40.50.100">
    <property type="match status" value="1"/>
</dbReference>
<evidence type="ECO:0000313" key="10">
    <source>
        <dbReference type="Proteomes" id="UP000254134"/>
    </source>
</evidence>
<evidence type="ECO:0000256" key="2">
    <source>
        <dbReference type="ARBA" id="ARBA00022516"/>
    </source>
</evidence>
<dbReference type="GO" id="GO:0006094">
    <property type="term" value="P:gluconeogenesis"/>
    <property type="evidence" value="ECO:0007669"/>
    <property type="project" value="TreeGrafter"/>
</dbReference>
<dbReference type="GO" id="GO:0006633">
    <property type="term" value="P:fatty acid biosynthetic process"/>
    <property type="evidence" value="ECO:0007669"/>
    <property type="project" value="UniProtKB-UniPathway"/>
</dbReference>
<dbReference type="InterPro" id="IPR001882">
    <property type="entry name" value="Biotin_BS"/>
</dbReference>
<dbReference type="SUPFAM" id="SSF51569">
    <property type="entry name" value="Aldolase"/>
    <property type="match status" value="1"/>
</dbReference>
<accession>A0A7M2YY27</accession>
<keyword evidence="6" id="KW-0092">Biotin</keyword>
<feature type="domain" description="Pyruvate carboxyltransferase" evidence="8">
    <location>
        <begin position="2"/>
        <end position="261"/>
    </location>
</feature>